<name>A0A9P6EIV5_9AGAR</name>
<comment type="caution">
    <text evidence="1">The sequence shown here is derived from an EMBL/GenBank/DDBJ whole genome shotgun (WGS) entry which is preliminary data.</text>
</comment>
<keyword evidence="2" id="KW-1185">Reference proteome</keyword>
<gene>
    <name evidence="1" type="ORF">CPB83DRAFT_851761</name>
</gene>
<protein>
    <submittedName>
        <fullName evidence="1">Uncharacterized protein</fullName>
    </submittedName>
</protein>
<evidence type="ECO:0000313" key="1">
    <source>
        <dbReference type="EMBL" id="KAF9529890.1"/>
    </source>
</evidence>
<dbReference type="EMBL" id="MU157843">
    <property type="protein sequence ID" value="KAF9529890.1"/>
    <property type="molecule type" value="Genomic_DNA"/>
</dbReference>
<evidence type="ECO:0000313" key="2">
    <source>
        <dbReference type="Proteomes" id="UP000807306"/>
    </source>
</evidence>
<accession>A0A9P6EIV5</accession>
<dbReference type="Proteomes" id="UP000807306">
    <property type="component" value="Unassembled WGS sequence"/>
</dbReference>
<dbReference type="OrthoDB" id="3163863at2759"/>
<reference evidence="1" key="1">
    <citation type="submission" date="2020-11" db="EMBL/GenBank/DDBJ databases">
        <authorList>
            <consortium name="DOE Joint Genome Institute"/>
            <person name="Ahrendt S."/>
            <person name="Riley R."/>
            <person name="Andreopoulos W."/>
            <person name="Labutti K."/>
            <person name="Pangilinan J."/>
            <person name="Ruiz-Duenas F.J."/>
            <person name="Barrasa J.M."/>
            <person name="Sanchez-Garcia M."/>
            <person name="Camarero S."/>
            <person name="Miyauchi S."/>
            <person name="Serrano A."/>
            <person name="Linde D."/>
            <person name="Babiker R."/>
            <person name="Drula E."/>
            <person name="Ayuso-Fernandez I."/>
            <person name="Pacheco R."/>
            <person name="Padilla G."/>
            <person name="Ferreira P."/>
            <person name="Barriuso J."/>
            <person name="Kellner H."/>
            <person name="Castanera R."/>
            <person name="Alfaro M."/>
            <person name="Ramirez L."/>
            <person name="Pisabarro A.G."/>
            <person name="Kuo A."/>
            <person name="Tritt A."/>
            <person name="Lipzen A."/>
            <person name="He G."/>
            <person name="Yan M."/>
            <person name="Ng V."/>
            <person name="Cullen D."/>
            <person name="Martin F."/>
            <person name="Rosso M.-N."/>
            <person name="Henrissat B."/>
            <person name="Hibbett D."/>
            <person name="Martinez A.T."/>
            <person name="Grigoriev I.V."/>
        </authorList>
    </citation>
    <scope>NUCLEOTIDE SEQUENCE</scope>
    <source>
        <strain evidence="1">CBS 506.95</strain>
    </source>
</reference>
<dbReference type="AlphaFoldDB" id="A0A9P6EIV5"/>
<proteinExistence type="predicted"/>
<organism evidence="1 2">
    <name type="scientific">Crepidotus variabilis</name>
    <dbReference type="NCBI Taxonomy" id="179855"/>
    <lineage>
        <taxon>Eukaryota</taxon>
        <taxon>Fungi</taxon>
        <taxon>Dikarya</taxon>
        <taxon>Basidiomycota</taxon>
        <taxon>Agaricomycotina</taxon>
        <taxon>Agaricomycetes</taxon>
        <taxon>Agaricomycetidae</taxon>
        <taxon>Agaricales</taxon>
        <taxon>Agaricineae</taxon>
        <taxon>Crepidotaceae</taxon>
        <taxon>Crepidotus</taxon>
    </lineage>
</organism>
<sequence length="86" mass="9863">MLNGPANAFLVREYLATRFETFKWWFEPTDRPHEYQVVSLLNMGQDINRIVTFSNHEAQPVDIPDPELKALHAAFAKVFRDSGAGE</sequence>